<comment type="function">
    <text evidence="9">Reversibly transfers an adenylyl group from ATP to 4'-phosphopantetheine, yielding dephospho-CoA (dPCoA) and pyrophosphate.</text>
</comment>
<feature type="site" description="Transition state stabilizer" evidence="9">
    <location>
        <position position="18"/>
    </location>
</feature>
<keyword evidence="4 9" id="KW-0547">Nucleotide-binding</keyword>
<dbReference type="HAMAP" id="MF_00151">
    <property type="entry name" value="PPAT_bact"/>
    <property type="match status" value="1"/>
</dbReference>
<feature type="binding site" evidence="9">
    <location>
        <position position="10"/>
    </location>
    <ligand>
        <name>substrate</name>
    </ligand>
</feature>
<evidence type="ECO:0000256" key="5">
    <source>
        <dbReference type="ARBA" id="ARBA00022840"/>
    </source>
</evidence>
<dbReference type="OrthoDB" id="9806661at2"/>
<comment type="subcellular location">
    <subcellularLocation>
        <location evidence="9">Cytoplasm</location>
    </subcellularLocation>
</comment>
<dbReference type="Proteomes" id="UP000256514">
    <property type="component" value="Unassembled WGS sequence"/>
</dbReference>
<gene>
    <name evidence="9" type="primary">coaD</name>
    <name evidence="11" type="ORF">CQA54_03620</name>
</gene>
<dbReference type="PRINTS" id="PR01020">
    <property type="entry name" value="LPSBIOSNTHSS"/>
</dbReference>
<feature type="binding site" evidence="9">
    <location>
        <position position="18"/>
    </location>
    <ligand>
        <name>ATP</name>
        <dbReference type="ChEBI" id="CHEBI:30616"/>
    </ligand>
</feature>
<feature type="binding site" evidence="9">
    <location>
        <position position="99"/>
    </location>
    <ligand>
        <name>ATP</name>
        <dbReference type="ChEBI" id="CHEBI:30616"/>
    </ligand>
</feature>
<evidence type="ECO:0000256" key="9">
    <source>
        <dbReference type="HAMAP-Rule" id="MF_00151"/>
    </source>
</evidence>
<comment type="caution">
    <text evidence="11">The sequence shown here is derived from an EMBL/GenBank/DDBJ whole genome shotgun (WGS) entry which is preliminary data.</text>
</comment>
<evidence type="ECO:0000313" key="11">
    <source>
        <dbReference type="EMBL" id="RDU68014.1"/>
    </source>
</evidence>
<accession>A0A3D8ITN1</accession>
<dbReference type="NCBIfam" id="TIGR00125">
    <property type="entry name" value="cyt_tran_rel"/>
    <property type="match status" value="1"/>
</dbReference>
<dbReference type="NCBIfam" id="TIGR01510">
    <property type="entry name" value="coaD_prev_kdtB"/>
    <property type="match status" value="1"/>
</dbReference>
<evidence type="ECO:0000256" key="2">
    <source>
        <dbReference type="ARBA" id="ARBA00022679"/>
    </source>
</evidence>
<keyword evidence="1 9" id="KW-0963">Cytoplasm</keyword>
<keyword evidence="3 9" id="KW-0548">Nucleotidyltransferase</keyword>
<keyword evidence="7 9" id="KW-0173">Coenzyme A biosynthesis</keyword>
<comment type="subunit">
    <text evidence="9">Homohexamer.</text>
</comment>
<name>A0A3D8ITN1_9HELI</name>
<proteinExistence type="inferred from homology"/>
<feature type="domain" description="Cytidyltransferase-like" evidence="10">
    <location>
        <begin position="6"/>
        <end position="134"/>
    </location>
</feature>
<dbReference type="PANTHER" id="PTHR21342">
    <property type="entry name" value="PHOSPHOPANTETHEINE ADENYLYLTRANSFERASE"/>
    <property type="match status" value="1"/>
</dbReference>
<dbReference type="RefSeq" id="WP_115570815.1">
    <property type="nucleotide sequence ID" value="NZ_NXLT01000002.1"/>
</dbReference>
<keyword evidence="2 9" id="KW-0808">Transferase</keyword>
<dbReference type="InterPro" id="IPR001980">
    <property type="entry name" value="PPAT"/>
</dbReference>
<dbReference type="InterPro" id="IPR014729">
    <property type="entry name" value="Rossmann-like_a/b/a_fold"/>
</dbReference>
<evidence type="ECO:0000256" key="6">
    <source>
        <dbReference type="ARBA" id="ARBA00022842"/>
    </source>
</evidence>
<evidence type="ECO:0000256" key="7">
    <source>
        <dbReference type="ARBA" id="ARBA00022993"/>
    </source>
</evidence>
<dbReference type="GO" id="GO:0005737">
    <property type="term" value="C:cytoplasm"/>
    <property type="evidence" value="ECO:0007669"/>
    <property type="project" value="UniProtKB-SubCell"/>
</dbReference>
<feature type="binding site" evidence="9">
    <location>
        <begin position="89"/>
        <end position="91"/>
    </location>
    <ligand>
        <name>ATP</name>
        <dbReference type="ChEBI" id="CHEBI:30616"/>
    </ligand>
</feature>
<evidence type="ECO:0000256" key="8">
    <source>
        <dbReference type="ARBA" id="ARBA00029346"/>
    </source>
</evidence>
<comment type="cofactor">
    <cofactor evidence="9">
        <name>Mg(2+)</name>
        <dbReference type="ChEBI" id="CHEBI:18420"/>
    </cofactor>
</comment>
<evidence type="ECO:0000256" key="4">
    <source>
        <dbReference type="ARBA" id="ARBA00022741"/>
    </source>
</evidence>
<evidence type="ECO:0000256" key="3">
    <source>
        <dbReference type="ARBA" id="ARBA00022695"/>
    </source>
</evidence>
<protein>
    <recommendedName>
        <fullName evidence="9">Phosphopantetheine adenylyltransferase</fullName>
        <ecNumber evidence="9">2.7.7.3</ecNumber>
    </recommendedName>
    <alternativeName>
        <fullName evidence="9">Dephospho-CoA pyrophosphorylase</fullName>
    </alternativeName>
    <alternativeName>
        <fullName evidence="9">Pantetheine-phosphate adenylyltransferase</fullName>
        <shortName evidence="9">PPAT</shortName>
    </alternativeName>
</protein>
<dbReference type="GO" id="GO:0005524">
    <property type="term" value="F:ATP binding"/>
    <property type="evidence" value="ECO:0007669"/>
    <property type="project" value="UniProtKB-KW"/>
</dbReference>
<feature type="binding site" evidence="9">
    <location>
        <position position="42"/>
    </location>
    <ligand>
        <name>substrate</name>
    </ligand>
</feature>
<comment type="pathway">
    <text evidence="9">Cofactor biosynthesis; coenzyme A biosynthesis; CoA from (R)-pantothenate: step 4/5.</text>
</comment>
<dbReference type="EMBL" id="NXLT01000002">
    <property type="protein sequence ID" value="RDU68014.1"/>
    <property type="molecule type" value="Genomic_DNA"/>
</dbReference>
<organism evidence="11 12">
    <name type="scientific">Helicobacter equorum</name>
    <dbReference type="NCBI Taxonomy" id="361872"/>
    <lineage>
        <taxon>Bacteria</taxon>
        <taxon>Pseudomonadati</taxon>
        <taxon>Campylobacterota</taxon>
        <taxon>Epsilonproteobacteria</taxon>
        <taxon>Campylobacterales</taxon>
        <taxon>Helicobacteraceae</taxon>
        <taxon>Helicobacter</taxon>
    </lineage>
</organism>
<dbReference type="CDD" id="cd02163">
    <property type="entry name" value="PPAT"/>
    <property type="match status" value="1"/>
</dbReference>
<feature type="binding site" evidence="9">
    <location>
        <position position="88"/>
    </location>
    <ligand>
        <name>substrate</name>
    </ligand>
</feature>
<dbReference type="SUPFAM" id="SSF52374">
    <property type="entry name" value="Nucleotidylyl transferase"/>
    <property type="match status" value="1"/>
</dbReference>
<keyword evidence="12" id="KW-1185">Reference proteome</keyword>
<dbReference type="AlphaFoldDB" id="A0A3D8ITN1"/>
<evidence type="ECO:0000256" key="1">
    <source>
        <dbReference type="ARBA" id="ARBA00022490"/>
    </source>
</evidence>
<feature type="binding site" evidence="9">
    <location>
        <position position="74"/>
    </location>
    <ligand>
        <name>substrate</name>
    </ligand>
</feature>
<dbReference type="UniPathway" id="UPA00241">
    <property type="reaction ID" value="UER00355"/>
</dbReference>
<keyword evidence="5 9" id="KW-0067">ATP-binding</keyword>
<keyword evidence="6 9" id="KW-0460">Magnesium</keyword>
<evidence type="ECO:0000313" key="12">
    <source>
        <dbReference type="Proteomes" id="UP000256514"/>
    </source>
</evidence>
<feature type="binding site" evidence="9">
    <location>
        <begin position="10"/>
        <end position="11"/>
    </location>
    <ligand>
        <name>ATP</name>
        <dbReference type="ChEBI" id="CHEBI:30616"/>
    </ligand>
</feature>
<comment type="similarity">
    <text evidence="9">Belongs to the bacterial CoaD family.</text>
</comment>
<dbReference type="Pfam" id="PF01467">
    <property type="entry name" value="CTP_transf_like"/>
    <property type="match status" value="1"/>
</dbReference>
<dbReference type="InterPro" id="IPR004821">
    <property type="entry name" value="Cyt_trans-like"/>
</dbReference>
<reference evidence="11 12" key="1">
    <citation type="submission" date="2018-04" db="EMBL/GenBank/DDBJ databases">
        <title>Novel Campyloabacter and Helicobacter Species and Strains.</title>
        <authorList>
            <person name="Mannion A.J."/>
            <person name="Shen Z."/>
            <person name="Fox J.G."/>
        </authorList>
    </citation>
    <scope>NUCLEOTIDE SEQUENCE [LARGE SCALE GENOMIC DNA]</scope>
    <source>
        <strain evidence="11 12">MIT 12-6600</strain>
    </source>
</reference>
<dbReference type="GO" id="GO:0015937">
    <property type="term" value="P:coenzyme A biosynthetic process"/>
    <property type="evidence" value="ECO:0007669"/>
    <property type="project" value="UniProtKB-UniRule"/>
</dbReference>
<dbReference type="PANTHER" id="PTHR21342:SF1">
    <property type="entry name" value="PHOSPHOPANTETHEINE ADENYLYLTRANSFERASE"/>
    <property type="match status" value="1"/>
</dbReference>
<comment type="catalytic activity">
    <reaction evidence="8 9">
        <text>(R)-4'-phosphopantetheine + ATP + H(+) = 3'-dephospho-CoA + diphosphate</text>
        <dbReference type="Rhea" id="RHEA:19801"/>
        <dbReference type="ChEBI" id="CHEBI:15378"/>
        <dbReference type="ChEBI" id="CHEBI:30616"/>
        <dbReference type="ChEBI" id="CHEBI:33019"/>
        <dbReference type="ChEBI" id="CHEBI:57328"/>
        <dbReference type="ChEBI" id="CHEBI:61723"/>
        <dbReference type="EC" id="2.7.7.3"/>
    </reaction>
</comment>
<feature type="binding site" evidence="9">
    <location>
        <begin position="124"/>
        <end position="130"/>
    </location>
    <ligand>
        <name>ATP</name>
        <dbReference type="ChEBI" id="CHEBI:30616"/>
    </ligand>
</feature>
<dbReference type="EC" id="2.7.7.3" evidence="9"/>
<sequence length="159" mass="17902">MHKIAIYPGTFDPVTNGHLDIIKRCVGIFDKVIVAVAKNQTKHPMFSLTQRLEMIRLALDSMPNVEVEGFDCLLAEFAKSKKSNVLIRGLRAVSDFEYELQLGYANTSLNPDLDTMYFMPSLQNAFISSSVVRSIIIHKGQISHMVPQAVCEYIQTHTK</sequence>
<evidence type="ECO:0000259" key="10">
    <source>
        <dbReference type="Pfam" id="PF01467"/>
    </source>
</evidence>
<dbReference type="Gene3D" id="3.40.50.620">
    <property type="entry name" value="HUPs"/>
    <property type="match status" value="1"/>
</dbReference>
<dbReference type="GO" id="GO:0004595">
    <property type="term" value="F:pantetheine-phosphate adenylyltransferase activity"/>
    <property type="evidence" value="ECO:0007669"/>
    <property type="project" value="UniProtKB-UniRule"/>
</dbReference>